<evidence type="ECO:0000256" key="5">
    <source>
        <dbReference type="ARBA" id="ARBA00022898"/>
    </source>
</evidence>
<dbReference type="PANTHER" id="PTHR43807:SF20">
    <property type="entry name" value="FI04487P"/>
    <property type="match status" value="1"/>
</dbReference>
<dbReference type="SUPFAM" id="SSF53383">
    <property type="entry name" value="PLP-dependent transferases"/>
    <property type="match status" value="1"/>
</dbReference>
<protein>
    <recommendedName>
        <fullName evidence="6">Aminotransferase class I/classII large domain-containing protein</fullName>
    </recommendedName>
</protein>
<dbReference type="PATRIC" id="fig|1379910.4.peg.3320"/>
<dbReference type="CDD" id="cd00609">
    <property type="entry name" value="AAT_like"/>
    <property type="match status" value="1"/>
</dbReference>
<dbReference type="PANTHER" id="PTHR43807">
    <property type="entry name" value="FI04487P"/>
    <property type="match status" value="1"/>
</dbReference>
<dbReference type="STRING" id="1379910.TH63_15210"/>
<evidence type="ECO:0000256" key="2">
    <source>
        <dbReference type="ARBA" id="ARBA00007441"/>
    </source>
</evidence>
<keyword evidence="4" id="KW-0808">Transferase</keyword>
<proteinExistence type="inferred from homology"/>
<dbReference type="InterPro" id="IPR015422">
    <property type="entry name" value="PyrdxlP-dep_Trfase_small"/>
</dbReference>
<evidence type="ECO:0000256" key="1">
    <source>
        <dbReference type="ARBA" id="ARBA00001933"/>
    </source>
</evidence>
<evidence type="ECO:0000256" key="3">
    <source>
        <dbReference type="ARBA" id="ARBA00022576"/>
    </source>
</evidence>
<gene>
    <name evidence="7" type="ORF">TH63_15210</name>
</gene>
<dbReference type="OrthoDB" id="1489696at2"/>
<dbReference type="AlphaFoldDB" id="A0A0H4W899"/>
<dbReference type="Gene3D" id="3.90.1150.10">
    <property type="entry name" value="Aspartate Aminotransferase, domain 1"/>
    <property type="match status" value="1"/>
</dbReference>
<dbReference type="KEGG" id="ruf:TH63_15210"/>
<reference evidence="7 8" key="1">
    <citation type="submission" date="2015-01" db="EMBL/GenBank/DDBJ databases">
        <title>Rufibacter sp./DG31D/ whole genome sequencing.</title>
        <authorList>
            <person name="Kim M.K."/>
            <person name="Srinivasan S."/>
            <person name="Lee J.-J."/>
        </authorList>
    </citation>
    <scope>NUCLEOTIDE SEQUENCE [LARGE SCALE GENOMIC DNA]</scope>
    <source>
        <strain evidence="7 8">DG31D</strain>
    </source>
</reference>
<comment type="cofactor">
    <cofactor evidence="1">
        <name>pyridoxal 5'-phosphate</name>
        <dbReference type="ChEBI" id="CHEBI:597326"/>
    </cofactor>
</comment>
<keyword evidence="5" id="KW-0663">Pyridoxal phosphate</keyword>
<dbReference type="Gene3D" id="3.40.640.10">
    <property type="entry name" value="Type I PLP-dependent aspartate aminotransferase-like (Major domain)"/>
    <property type="match status" value="1"/>
</dbReference>
<dbReference type="FunFam" id="3.40.640.10:FF:000033">
    <property type="entry name" value="Aspartate aminotransferase"/>
    <property type="match status" value="1"/>
</dbReference>
<evidence type="ECO:0000313" key="8">
    <source>
        <dbReference type="Proteomes" id="UP000036458"/>
    </source>
</evidence>
<dbReference type="RefSeq" id="WP_048921692.1">
    <property type="nucleotide sequence ID" value="NZ_CP010777.1"/>
</dbReference>
<dbReference type="GO" id="GO:0005737">
    <property type="term" value="C:cytoplasm"/>
    <property type="evidence" value="ECO:0007669"/>
    <property type="project" value="TreeGrafter"/>
</dbReference>
<name>A0A0H4W899_9BACT</name>
<dbReference type="GO" id="GO:0030170">
    <property type="term" value="F:pyridoxal phosphate binding"/>
    <property type="evidence" value="ECO:0007669"/>
    <property type="project" value="InterPro"/>
</dbReference>
<feature type="domain" description="Aminotransferase class I/classII large" evidence="6">
    <location>
        <begin position="30"/>
        <end position="379"/>
    </location>
</feature>
<dbReference type="InterPro" id="IPR015421">
    <property type="entry name" value="PyrdxlP-dep_Trfase_major"/>
</dbReference>
<comment type="similarity">
    <text evidence="2">Belongs to the class-I pyridoxal-phosphate-dependent aminotransferase family.</text>
</comment>
<accession>A0A0H4W899</accession>
<evidence type="ECO:0000256" key="4">
    <source>
        <dbReference type="ARBA" id="ARBA00022679"/>
    </source>
</evidence>
<sequence length="382" mass="42467">MSISLQSKLPRVGTTIFSTMSQLAQQHGAINLSQGFPDFNCPPALMDLVNEAMHAGHNQYAPSPGLPVLRQKISEKTQLLYGYLPHPDTEVTVTSGATEALFAAIAAVVHPGDEVMVLEPCYDSYVPAIELSGGVPVFVPLRFPDFSVDWQQVEDRLTQKTRLLIINSPHNPSGAVWQPTDLEALARLTQKFPFLILSDEVYEHMVFDGKPHLSLLTVPALAQRAFVVSSFGKTYHTTGWKVGYCIAPPALTAEFRKVHQYLTFSTATPFQHALASFLDNQEHYLTLPAFYQQKRDLFTQLLAPSKFELLPCPGTYFQLARYSKISSTPDVEFSKWLTKEAGVAVIPVSVFNHDGLDHGVIRFCFAKKEETLRAAAERLCLL</sequence>
<organism evidence="7 8">
    <name type="scientific">Rufibacter radiotolerans</name>
    <dbReference type="NCBI Taxonomy" id="1379910"/>
    <lineage>
        <taxon>Bacteria</taxon>
        <taxon>Pseudomonadati</taxon>
        <taxon>Bacteroidota</taxon>
        <taxon>Cytophagia</taxon>
        <taxon>Cytophagales</taxon>
        <taxon>Hymenobacteraceae</taxon>
        <taxon>Rufibacter</taxon>
    </lineage>
</organism>
<dbReference type="InterPro" id="IPR015424">
    <property type="entry name" value="PyrdxlP-dep_Trfase"/>
</dbReference>
<dbReference type="EMBL" id="CP010777">
    <property type="protein sequence ID" value="AKQ46666.1"/>
    <property type="molecule type" value="Genomic_DNA"/>
</dbReference>
<dbReference type="GO" id="GO:0016212">
    <property type="term" value="F:kynurenine-oxoglutarate transaminase activity"/>
    <property type="evidence" value="ECO:0007669"/>
    <property type="project" value="TreeGrafter"/>
</dbReference>
<keyword evidence="8" id="KW-1185">Reference proteome</keyword>
<dbReference type="InterPro" id="IPR051326">
    <property type="entry name" value="Kynurenine-oxoglutarate_AT"/>
</dbReference>
<dbReference type="Proteomes" id="UP000036458">
    <property type="component" value="Chromosome"/>
</dbReference>
<dbReference type="Pfam" id="PF00155">
    <property type="entry name" value="Aminotran_1_2"/>
    <property type="match status" value="1"/>
</dbReference>
<evidence type="ECO:0000259" key="6">
    <source>
        <dbReference type="Pfam" id="PF00155"/>
    </source>
</evidence>
<dbReference type="NCBIfam" id="NF009079">
    <property type="entry name" value="PRK12414.1"/>
    <property type="match status" value="1"/>
</dbReference>
<dbReference type="InterPro" id="IPR004839">
    <property type="entry name" value="Aminotransferase_I/II_large"/>
</dbReference>
<evidence type="ECO:0000313" key="7">
    <source>
        <dbReference type="EMBL" id="AKQ46666.1"/>
    </source>
</evidence>
<keyword evidence="3" id="KW-0032">Aminotransferase</keyword>
<dbReference type="NCBIfam" id="NF006569">
    <property type="entry name" value="PRK09082.1"/>
    <property type="match status" value="1"/>
</dbReference>